<keyword evidence="4 6" id="KW-0456">Lyase</keyword>
<dbReference type="AlphaFoldDB" id="Q7U9F2"/>
<evidence type="ECO:0000313" key="6">
    <source>
        <dbReference type="EMBL" id="CAE06821.1"/>
    </source>
</evidence>
<evidence type="ECO:0000256" key="4">
    <source>
        <dbReference type="ARBA" id="ARBA00023239"/>
    </source>
</evidence>
<evidence type="ECO:0000256" key="3">
    <source>
        <dbReference type="ARBA" id="ARBA00011233"/>
    </source>
</evidence>
<gene>
    <name evidence="6" type="ordered locus">SYNW0306</name>
</gene>
<evidence type="ECO:0000313" key="7">
    <source>
        <dbReference type="Proteomes" id="UP000001422"/>
    </source>
</evidence>
<protein>
    <recommendedName>
        <fullName evidence="8">Aldolase</fullName>
    </recommendedName>
</protein>
<comment type="pathway">
    <text evidence="1">Carbohydrate acid metabolism.</text>
</comment>
<comment type="similarity">
    <text evidence="2">Belongs to the KHG/KDPG aldolase family.</text>
</comment>
<dbReference type="Pfam" id="PF01081">
    <property type="entry name" value="Aldolase"/>
    <property type="match status" value="1"/>
</dbReference>
<sequence length="207" mass="21756">MIASLSAQPILVVVRPDPTDLDGDDGPGSLLDHLSCLDEVGLRHVEIGWQPDGRWCSFVARVRQRCPSLQLGAASLLTADALADLETCGLPFAMSPCLDPALLERARQRGILLVPGVFSPSEIQQAAAMGCGLVKLFPAFSVGIDYIQRLRAPLGPLPQVIAAGGLGVGDVDAWLTAGHAAVALGRRVIDVQGPDPALLRWLQTTAG</sequence>
<dbReference type="PANTHER" id="PTHR30246">
    <property type="entry name" value="2-KETO-3-DEOXY-6-PHOSPHOGLUCONATE ALDOLASE"/>
    <property type="match status" value="1"/>
</dbReference>
<dbReference type="PANTHER" id="PTHR30246:SF1">
    <property type="entry name" value="2-DEHYDRO-3-DEOXY-6-PHOSPHOGALACTONATE ALDOLASE-RELATED"/>
    <property type="match status" value="1"/>
</dbReference>
<dbReference type="HOGENOM" id="CLU_077795_2_2_3"/>
<reference evidence="6 7" key="1">
    <citation type="journal article" date="2003" name="Nature">
        <title>The genome of a motile marine Synechococcus.</title>
        <authorList>
            <person name="Palenik B."/>
            <person name="Brahamsha B."/>
            <person name="Larimer F."/>
            <person name="Land M."/>
            <person name="Hauser L."/>
            <person name="Chain P."/>
            <person name="Lamerdin J."/>
            <person name="Regala W."/>
            <person name="Allen E.A."/>
            <person name="McCarren J."/>
            <person name="Paulsen I."/>
            <person name="Dufresne A."/>
            <person name="Partensky F."/>
            <person name="Webb E."/>
            <person name="Waterbury J."/>
        </authorList>
    </citation>
    <scope>NUCLEOTIDE SEQUENCE [LARGE SCALE GENOMIC DNA]</scope>
    <source>
        <strain evidence="6 7">WH8102</strain>
    </source>
</reference>
<dbReference type="EMBL" id="BX569689">
    <property type="protein sequence ID" value="CAE06821.1"/>
    <property type="molecule type" value="Genomic_DNA"/>
</dbReference>
<dbReference type="Proteomes" id="UP000001422">
    <property type="component" value="Chromosome"/>
</dbReference>
<dbReference type="STRING" id="84588.SYNW0306"/>
<evidence type="ECO:0000256" key="5">
    <source>
        <dbReference type="ARBA" id="ARBA00023277"/>
    </source>
</evidence>
<dbReference type="Gene3D" id="3.20.20.70">
    <property type="entry name" value="Aldolase class I"/>
    <property type="match status" value="1"/>
</dbReference>
<dbReference type="InterPro" id="IPR000887">
    <property type="entry name" value="Aldlse_KDPG_KHG"/>
</dbReference>
<evidence type="ECO:0008006" key="8">
    <source>
        <dbReference type="Google" id="ProtNLM"/>
    </source>
</evidence>
<dbReference type="InterPro" id="IPR031338">
    <property type="entry name" value="KDPG/KHG_AS_2"/>
</dbReference>
<name>Q7U9F2_PARMW</name>
<dbReference type="eggNOG" id="COG0800">
    <property type="taxonomic scope" value="Bacteria"/>
</dbReference>
<keyword evidence="5" id="KW-0119">Carbohydrate metabolism</keyword>
<organism evidence="6 7">
    <name type="scientific">Parasynechococcus marenigrum (strain WH8102)</name>
    <dbReference type="NCBI Taxonomy" id="84588"/>
    <lineage>
        <taxon>Bacteria</taxon>
        <taxon>Bacillati</taxon>
        <taxon>Cyanobacteriota</taxon>
        <taxon>Cyanophyceae</taxon>
        <taxon>Synechococcales</taxon>
        <taxon>Prochlorococcaceae</taxon>
        <taxon>Parasynechococcus</taxon>
        <taxon>Parasynechococcus marenigrum</taxon>
    </lineage>
</organism>
<accession>Q7U9F2</accession>
<proteinExistence type="inferred from homology"/>
<dbReference type="CDD" id="cd00452">
    <property type="entry name" value="KDPG_aldolase"/>
    <property type="match status" value="1"/>
</dbReference>
<keyword evidence="7" id="KW-1185">Reference proteome</keyword>
<dbReference type="KEGG" id="syw:SYNW0306"/>
<comment type="subunit">
    <text evidence="3">Homotrimer.</text>
</comment>
<dbReference type="GO" id="GO:0016829">
    <property type="term" value="F:lyase activity"/>
    <property type="evidence" value="ECO:0007669"/>
    <property type="project" value="UniProtKB-KW"/>
</dbReference>
<evidence type="ECO:0000256" key="1">
    <source>
        <dbReference type="ARBA" id="ARBA00004761"/>
    </source>
</evidence>
<dbReference type="PROSITE" id="PS00160">
    <property type="entry name" value="ALDOLASE_KDPG_KHG_2"/>
    <property type="match status" value="1"/>
</dbReference>
<dbReference type="SUPFAM" id="SSF51569">
    <property type="entry name" value="Aldolase"/>
    <property type="match status" value="1"/>
</dbReference>
<evidence type="ECO:0000256" key="2">
    <source>
        <dbReference type="ARBA" id="ARBA00006906"/>
    </source>
</evidence>
<dbReference type="InterPro" id="IPR013785">
    <property type="entry name" value="Aldolase_TIM"/>
</dbReference>